<accession>A0A6C0B8L5</accession>
<dbReference type="EMBL" id="MN739095">
    <property type="protein sequence ID" value="QHS88380.1"/>
    <property type="molecule type" value="Genomic_DNA"/>
</dbReference>
<keyword evidence="1" id="KW-1133">Transmembrane helix</keyword>
<organism evidence="2">
    <name type="scientific">viral metagenome</name>
    <dbReference type="NCBI Taxonomy" id="1070528"/>
    <lineage>
        <taxon>unclassified sequences</taxon>
        <taxon>metagenomes</taxon>
        <taxon>organismal metagenomes</taxon>
    </lineage>
</organism>
<feature type="transmembrane region" description="Helical" evidence="1">
    <location>
        <begin position="188"/>
        <end position="208"/>
    </location>
</feature>
<feature type="transmembrane region" description="Helical" evidence="1">
    <location>
        <begin position="158"/>
        <end position="181"/>
    </location>
</feature>
<reference evidence="2" key="1">
    <citation type="journal article" date="2020" name="Nature">
        <title>Giant virus diversity and host interactions through global metagenomics.</title>
        <authorList>
            <person name="Schulz F."/>
            <person name="Roux S."/>
            <person name="Paez-Espino D."/>
            <person name="Jungbluth S."/>
            <person name="Walsh D.A."/>
            <person name="Denef V.J."/>
            <person name="McMahon K.D."/>
            <person name="Konstantinidis K.T."/>
            <person name="Eloe-Fadrosh E.A."/>
            <person name="Kyrpides N.C."/>
            <person name="Woyke T."/>
        </authorList>
    </citation>
    <scope>NUCLEOTIDE SEQUENCE</scope>
    <source>
        <strain evidence="2">GVMAG-M-3300010158-55</strain>
    </source>
</reference>
<proteinExistence type="predicted"/>
<protein>
    <submittedName>
        <fullName evidence="2">Uncharacterized protein</fullName>
    </submittedName>
</protein>
<evidence type="ECO:0000256" key="1">
    <source>
        <dbReference type="SAM" id="Phobius"/>
    </source>
</evidence>
<keyword evidence="1" id="KW-0812">Transmembrane</keyword>
<keyword evidence="1" id="KW-0472">Membrane</keyword>
<name>A0A6C0B8L5_9ZZZZ</name>
<feature type="transmembrane region" description="Helical" evidence="1">
    <location>
        <begin position="233"/>
        <end position="250"/>
    </location>
</feature>
<dbReference type="AlphaFoldDB" id="A0A6C0B8L5"/>
<evidence type="ECO:0000313" key="2">
    <source>
        <dbReference type="EMBL" id="QHS88380.1"/>
    </source>
</evidence>
<sequence length="261" mass="31009">MDSLDAKLKKIVENNQIEMNKTPSERREDKLKELNNKLLDARSKYESGPLRIENAEKQYYTLKDGAVGYEKRKFEKYKVEAENLKKEMLVNHQEDIKNTFHSLSYYNSQRTYSTNIDTVKLTMLKNIMKQLKQLQKENANKSTNNRKTYYVIEEQESVIFWLKFLNYCIISFIIVFIAYSVKEQHIDIYTYLFVIFGAIIVFYLEPLIKLIQSIPLSFNVYTAWGEDTEQPTSTFYVVLIISFILMFVIYKKNAVIDNYFK</sequence>